<dbReference type="Pfam" id="PF13176">
    <property type="entry name" value="TPR_7"/>
    <property type="match status" value="1"/>
</dbReference>
<keyword evidence="2" id="KW-0472">Membrane</keyword>
<dbReference type="Proteomes" id="UP001050975">
    <property type="component" value="Unassembled WGS sequence"/>
</dbReference>
<proteinExistence type="predicted"/>
<dbReference type="PANTHER" id="PTHR10098:SF108">
    <property type="entry name" value="TETRATRICOPEPTIDE REPEAT PROTEIN 28"/>
    <property type="match status" value="1"/>
</dbReference>
<evidence type="ECO:0000256" key="1">
    <source>
        <dbReference type="PROSITE-ProRule" id="PRU00339"/>
    </source>
</evidence>
<keyword evidence="4" id="KW-1185">Reference proteome</keyword>
<sequence>MKGKITSQQIKQVGVKKIYSGLQLVMVHLRLYSGSMNAAAIQTKPKGFTSLAGKPLYFLLLCFCTPLLLGSSAPLIPYPATDSLNQQIDNIRINNGTQGEQRHEADRLVRQGSQQQHQGNLEKAISYWWQALEIYDQIGDVEAVGRTYDFIGLAYGELRRYPEAEDAFRRRLAVARSNKDLQGQIFGLNNLGSILLERQNLPEARTTFAEALAISRSVRNFALEGASLSNLGRVAAVEKDYDLAIKLYEAAATLHRRGNDPLGEANTFNNLGDAYLAIHRYSDSIGAYGAALGIARERRAPNIQFRAIDGLVAAHGPVGRTARWLQLLQERLALARETENLHQQLKSLQLLAQFYQKQGNYAEAARAYHQASAIAHILHAPENRGTAGNRLF</sequence>
<dbReference type="PROSITE" id="PS50005">
    <property type="entry name" value="TPR"/>
    <property type="match status" value="1"/>
</dbReference>
<dbReference type="AlphaFoldDB" id="A0AAV3XPG9"/>
<organism evidence="3 4">
    <name type="scientific">Microseira wollei NIES-4236</name>
    <dbReference type="NCBI Taxonomy" id="2530354"/>
    <lineage>
        <taxon>Bacteria</taxon>
        <taxon>Bacillati</taxon>
        <taxon>Cyanobacteriota</taxon>
        <taxon>Cyanophyceae</taxon>
        <taxon>Oscillatoriophycideae</taxon>
        <taxon>Aerosakkonematales</taxon>
        <taxon>Aerosakkonemataceae</taxon>
        <taxon>Microseira</taxon>
    </lineage>
</organism>
<dbReference type="Pfam" id="PF13424">
    <property type="entry name" value="TPR_12"/>
    <property type="match status" value="2"/>
</dbReference>
<dbReference type="SMART" id="SM00028">
    <property type="entry name" value="TPR"/>
    <property type="match status" value="6"/>
</dbReference>
<dbReference type="Gene3D" id="1.25.40.10">
    <property type="entry name" value="Tetratricopeptide repeat domain"/>
    <property type="match status" value="2"/>
</dbReference>
<dbReference type="RefSeq" id="WP_226594455.1">
    <property type="nucleotide sequence ID" value="NZ_BLAY01000357.1"/>
</dbReference>
<evidence type="ECO:0000313" key="4">
    <source>
        <dbReference type="Proteomes" id="UP001050975"/>
    </source>
</evidence>
<dbReference type="InterPro" id="IPR019734">
    <property type="entry name" value="TPR_rpt"/>
</dbReference>
<name>A0AAV3XPG9_9CYAN</name>
<reference evidence="3" key="1">
    <citation type="submission" date="2019-10" db="EMBL/GenBank/DDBJ databases">
        <title>Draft genome sequece of Microseira wollei NIES-4236.</title>
        <authorList>
            <person name="Yamaguchi H."/>
            <person name="Suzuki S."/>
            <person name="Kawachi M."/>
        </authorList>
    </citation>
    <scope>NUCLEOTIDE SEQUENCE</scope>
    <source>
        <strain evidence="3">NIES-4236</strain>
    </source>
</reference>
<keyword evidence="1" id="KW-0802">TPR repeat</keyword>
<dbReference type="EMBL" id="BLAY01000357">
    <property type="protein sequence ID" value="GET44449.1"/>
    <property type="molecule type" value="Genomic_DNA"/>
</dbReference>
<dbReference type="InterPro" id="IPR011990">
    <property type="entry name" value="TPR-like_helical_dom_sf"/>
</dbReference>
<comment type="caution">
    <text evidence="3">The sequence shown here is derived from an EMBL/GenBank/DDBJ whole genome shotgun (WGS) entry which is preliminary data.</text>
</comment>
<feature type="transmembrane region" description="Helical" evidence="2">
    <location>
        <begin position="56"/>
        <end position="76"/>
    </location>
</feature>
<keyword evidence="2" id="KW-1133">Transmembrane helix</keyword>
<evidence type="ECO:0000313" key="3">
    <source>
        <dbReference type="EMBL" id="GET44449.1"/>
    </source>
</evidence>
<feature type="repeat" description="TPR" evidence="1">
    <location>
        <begin position="145"/>
        <end position="178"/>
    </location>
</feature>
<evidence type="ECO:0008006" key="5">
    <source>
        <dbReference type="Google" id="ProtNLM"/>
    </source>
</evidence>
<keyword evidence="2" id="KW-0812">Transmembrane</keyword>
<dbReference type="SUPFAM" id="SSF48452">
    <property type="entry name" value="TPR-like"/>
    <property type="match status" value="2"/>
</dbReference>
<dbReference type="PANTHER" id="PTHR10098">
    <property type="entry name" value="RAPSYN-RELATED"/>
    <property type="match status" value="1"/>
</dbReference>
<dbReference type="Pfam" id="PF13374">
    <property type="entry name" value="TPR_10"/>
    <property type="match status" value="1"/>
</dbReference>
<gene>
    <name evidence="3" type="ORF">MiSe_92770</name>
</gene>
<evidence type="ECO:0000256" key="2">
    <source>
        <dbReference type="SAM" id="Phobius"/>
    </source>
</evidence>
<protein>
    <recommendedName>
        <fullName evidence="5">Tetratricopeptide repeat protein</fullName>
    </recommendedName>
</protein>
<accession>A0AAV3XPG9</accession>